<dbReference type="EMBL" id="JADFTS010000005">
    <property type="protein sequence ID" value="KAF9606193.1"/>
    <property type="molecule type" value="Genomic_DNA"/>
</dbReference>
<dbReference type="AlphaFoldDB" id="A0A835HZF8"/>
<accession>A0A835HZF8</accession>
<dbReference type="InterPro" id="IPR038925">
    <property type="entry name" value="At3g17800-like"/>
</dbReference>
<keyword evidence="2" id="KW-1185">Reference proteome</keyword>
<protein>
    <recommendedName>
        <fullName evidence="3">UV-B-induced protein At3g17800, chloroplastic</fullName>
    </recommendedName>
</protein>
<evidence type="ECO:0000313" key="2">
    <source>
        <dbReference type="Proteomes" id="UP000631114"/>
    </source>
</evidence>
<dbReference type="OrthoDB" id="25131at2759"/>
<organism evidence="1 2">
    <name type="scientific">Coptis chinensis</name>
    <dbReference type="NCBI Taxonomy" id="261450"/>
    <lineage>
        <taxon>Eukaryota</taxon>
        <taxon>Viridiplantae</taxon>
        <taxon>Streptophyta</taxon>
        <taxon>Embryophyta</taxon>
        <taxon>Tracheophyta</taxon>
        <taxon>Spermatophyta</taxon>
        <taxon>Magnoliopsida</taxon>
        <taxon>Ranunculales</taxon>
        <taxon>Ranunculaceae</taxon>
        <taxon>Coptidoideae</taxon>
        <taxon>Coptis</taxon>
    </lineage>
</organism>
<name>A0A835HZF8_9MAGN</name>
<dbReference type="Pfam" id="PF05542">
    <property type="entry name" value="DUF760"/>
    <property type="match status" value="1"/>
</dbReference>
<proteinExistence type="predicted"/>
<gene>
    <name evidence="1" type="ORF">IFM89_023648</name>
</gene>
<evidence type="ECO:0000313" key="1">
    <source>
        <dbReference type="EMBL" id="KAF9606193.1"/>
    </source>
</evidence>
<comment type="caution">
    <text evidence="1">The sequence shown here is derived from an EMBL/GenBank/DDBJ whole genome shotgun (WGS) entry which is preliminary data.</text>
</comment>
<sequence length="411" mass="45997">MDCCGSIKRTPIIEALPIGVKSQRRGAQVSLVNIGFSNSSRKSNFHSQGILKVSGRSIYSRRSIRPLVVAVANAESREYKLSGVGTPLEPRSPEGLFLSGVLQNQRHLFPFAVSEQLNELASDRDSAVARKEQSSGSIESLLHRRIAEMKENECQVAIEDVMYMSIVHKFSEIKVPMVPKLSKCINDDRLEIWPSKCRELESFHSSEVQELIKEHLTTIMRLRGRYSTIVTSNTTKIDRLHLGRIYAASIVYGYFLKSACLRHELDTSIAYTHDNIQPLGHRNYLSVADLYPCGFNSIVTLGESTNTQATSLCQESRSDTRHEKLSSYVMGMGSESLQRCAKLKSKEAVNLIEKHTWALFGDEKIGELDSGSDIVITFPSLERLVLEAVAFGSFLWDVERSVDSAYGLQEN</sequence>
<reference evidence="1 2" key="1">
    <citation type="submission" date="2020-10" db="EMBL/GenBank/DDBJ databases">
        <title>The Coptis chinensis genome and diversification of protoberbering-type alkaloids.</title>
        <authorList>
            <person name="Wang B."/>
            <person name="Shu S."/>
            <person name="Song C."/>
            <person name="Liu Y."/>
        </authorList>
    </citation>
    <scope>NUCLEOTIDE SEQUENCE [LARGE SCALE GENOMIC DNA]</scope>
    <source>
        <strain evidence="1">HL-2020</strain>
        <tissue evidence="1">Leaf</tissue>
    </source>
</reference>
<dbReference type="InterPro" id="IPR008479">
    <property type="entry name" value="DUF760"/>
</dbReference>
<evidence type="ECO:0008006" key="3">
    <source>
        <dbReference type="Google" id="ProtNLM"/>
    </source>
</evidence>
<dbReference type="Proteomes" id="UP000631114">
    <property type="component" value="Unassembled WGS sequence"/>
</dbReference>
<dbReference type="PANTHER" id="PTHR31808">
    <property type="entry name" value="EXPRESSED PROTEIN"/>
    <property type="match status" value="1"/>
</dbReference>
<dbReference type="PANTHER" id="PTHR31808:SF9">
    <property type="entry name" value="F21O3.2 PROTEIN"/>
    <property type="match status" value="1"/>
</dbReference>